<dbReference type="EMBL" id="JACHDD010000001">
    <property type="protein sequence ID" value="MBB5422196.1"/>
    <property type="molecule type" value="Genomic_DNA"/>
</dbReference>
<sequence length="68" mass="7287">MATETGRHFDAIAMTVRHLGAIPSKRLLKIALGWSITLWGMSILMNDARAAIAPFLHGVAGAIMKTIA</sequence>
<evidence type="ECO:0000313" key="1">
    <source>
        <dbReference type="EMBL" id="MBB5422196.1"/>
    </source>
</evidence>
<dbReference type="OrthoDB" id="9105212at2"/>
<comment type="caution">
    <text evidence="1">The sequence shown here is derived from an EMBL/GenBank/DDBJ whole genome shotgun (WGS) entry which is preliminary data.</text>
</comment>
<protein>
    <submittedName>
        <fullName evidence="1">Uncharacterized protein</fullName>
    </submittedName>
</protein>
<reference evidence="1 2" key="1">
    <citation type="submission" date="2020-08" db="EMBL/GenBank/DDBJ databases">
        <title>Genomic Encyclopedia of Type Strains, Phase IV (KMG-V): Genome sequencing to study the core and pangenomes of soil and plant-associated prokaryotes.</title>
        <authorList>
            <person name="Whitman W."/>
        </authorList>
    </citation>
    <scope>NUCLEOTIDE SEQUENCE [LARGE SCALE GENOMIC DNA]</scope>
    <source>
        <strain evidence="1 2">JPY158</strain>
    </source>
</reference>
<dbReference type="Proteomes" id="UP000592780">
    <property type="component" value="Unassembled WGS sequence"/>
</dbReference>
<accession>A0A6I1PTN7</accession>
<dbReference type="AlphaFoldDB" id="A0A6I1PTN7"/>
<organism evidence="1 2">
    <name type="scientific">Paraburkholderia atlantica</name>
    <dbReference type="NCBI Taxonomy" id="2654982"/>
    <lineage>
        <taxon>Bacteria</taxon>
        <taxon>Pseudomonadati</taxon>
        <taxon>Pseudomonadota</taxon>
        <taxon>Betaproteobacteria</taxon>
        <taxon>Burkholderiales</taxon>
        <taxon>Burkholderiaceae</taxon>
        <taxon>Paraburkholderia</taxon>
    </lineage>
</organism>
<evidence type="ECO:0000313" key="2">
    <source>
        <dbReference type="Proteomes" id="UP000592780"/>
    </source>
</evidence>
<proteinExistence type="predicted"/>
<keyword evidence="2" id="KW-1185">Reference proteome</keyword>
<gene>
    <name evidence="1" type="ORF">HDG40_000337</name>
</gene>
<name>A0A6I1PTN7_PARAM</name>
<dbReference type="RefSeq" id="WP_018434420.1">
    <property type="nucleotide sequence ID" value="NZ_JACHDD010000001.1"/>
</dbReference>